<feature type="transmembrane region" description="Helical" evidence="8">
    <location>
        <begin position="139"/>
        <end position="161"/>
    </location>
</feature>
<feature type="transmembrane region" description="Helical" evidence="8">
    <location>
        <begin position="173"/>
        <end position="194"/>
    </location>
</feature>
<comment type="caution">
    <text evidence="9">The sequence shown here is derived from an EMBL/GenBank/DDBJ whole genome shotgun (WGS) entry which is preliminary data.</text>
</comment>
<feature type="transmembrane region" description="Helical" evidence="8">
    <location>
        <begin position="200"/>
        <end position="222"/>
    </location>
</feature>
<reference evidence="9 10" key="1">
    <citation type="submission" date="2019-05" db="EMBL/GenBank/DDBJ databases">
        <title>Ruegeria sp. nov., isolated from tidal flat.</title>
        <authorList>
            <person name="Kim W."/>
        </authorList>
    </citation>
    <scope>NUCLEOTIDE SEQUENCE [LARGE SCALE GENOMIC DNA]</scope>
    <source>
        <strain evidence="9 10">CAU 1488</strain>
    </source>
</reference>
<gene>
    <name evidence="9" type="ORF">FGK63_16915</name>
</gene>
<dbReference type="Pfam" id="PF01925">
    <property type="entry name" value="TauE"/>
    <property type="match status" value="1"/>
</dbReference>
<evidence type="ECO:0000256" key="1">
    <source>
        <dbReference type="ARBA" id="ARBA00004651"/>
    </source>
</evidence>
<feature type="transmembrane region" description="Helical" evidence="8">
    <location>
        <begin position="12"/>
        <end position="32"/>
    </location>
</feature>
<keyword evidence="5 8" id="KW-0812">Transmembrane</keyword>
<keyword evidence="7 8" id="KW-0472">Membrane</keyword>
<keyword evidence="6 8" id="KW-1133">Transmembrane helix</keyword>
<feature type="transmembrane region" description="Helical" evidence="8">
    <location>
        <begin position="39"/>
        <end position="64"/>
    </location>
</feature>
<protein>
    <recommendedName>
        <fullName evidence="8">Probable membrane transporter protein</fullName>
    </recommendedName>
</protein>
<organism evidence="9 10">
    <name type="scientific">Ruegeria sediminis</name>
    <dbReference type="NCBI Taxonomy" id="2583820"/>
    <lineage>
        <taxon>Bacteria</taxon>
        <taxon>Pseudomonadati</taxon>
        <taxon>Pseudomonadota</taxon>
        <taxon>Alphaproteobacteria</taxon>
        <taxon>Rhodobacterales</taxon>
        <taxon>Roseobacteraceae</taxon>
        <taxon>Ruegeria</taxon>
    </lineage>
</organism>
<dbReference type="PANTHER" id="PTHR30269:SF37">
    <property type="entry name" value="MEMBRANE TRANSPORTER PROTEIN"/>
    <property type="match status" value="1"/>
</dbReference>
<evidence type="ECO:0000256" key="2">
    <source>
        <dbReference type="ARBA" id="ARBA00009142"/>
    </source>
</evidence>
<dbReference type="InterPro" id="IPR052017">
    <property type="entry name" value="TSUP"/>
</dbReference>
<keyword evidence="4 8" id="KW-1003">Cell membrane</keyword>
<evidence type="ECO:0000256" key="4">
    <source>
        <dbReference type="ARBA" id="ARBA00022475"/>
    </source>
</evidence>
<dbReference type="EMBL" id="VCPD01000006">
    <property type="protein sequence ID" value="TMV05717.1"/>
    <property type="molecule type" value="Genomic_DNA"/>
</dbReference>
<comment type="similarity">
    <text evidence="2 8">Belongs to the 4-toluene sulfonate uptake permease (TSUP) (TC 2.A.102) family.</text>
</comment>
<evidence type="ECO:0000256" key="7">
    <source>
        <dbReference type="ARBA" id="ARBA00023136"/>
    </source>
</evidence>
<evidence type="ECO:0000256" key="5">
    <source>
        <dbReference type="ARBA" id="ARBA00022692"/>
    </source>
</evidence>
<name>A0ABY2WUM2_9RHOB</name>
<evidence type="ECO:0000313" key="10">
    <source>
        <dbReference type="Proteomes" id="UP001193035"/>
    </source>
</evidence>
<evidence type="ECO:0000256" key="3">
    <source>
        <dbReference type="ARBA" id="ARBA00022448"/>
    </source>
</evidence>
<evidence type="ECO:0000256" key="6">
    <source>
        <dbReference type="ARBA" id="ARBA00022989"/>
    </source>
</evidence>
<comment type="subcellular location">
    <subcellularLocation>
        <location evidence="1 8">Cell membrane</location>
        <topology evidence="1 8">Multi-pass membrane protein</topology>
    </subcellularLocation>
</comment>
<dbReference type="RefSeq" id="WP_138844427.1">
    <property type="nucleotide sequence ID" value="NZ_VCPD01000006.1"/>
</dbReference>
<feature type="transmembrane region" description="Helical" evidence="8">
    <location>
        <begin position="105"/>
        <end position="127"/>
    </location>
</feature>
<sequence>MLAFLNPDTVPPLLVAAVFAASLLQAVTGIGFGVIAGPALLVTMASAAAIQVSIVLSFLIALLLSPLTLPVVNWRLLRPLFIGVCLGTPIGALAFLGLSLETLKLFAAVVVGAMTLIATGMLSRHPIFETDSMRRRKGVGVVCGILNAALAMPGPPVAAYVTAIKGDKSVIRATTLVTFLFSYPIALMFQYAFVGISDEVLEMATTLSLPTIVGTLSGMYLSRIVGETAFKWLTVVFLSISVGALVVG</sequence>
<keyword evidence="3" id="KW-0813">Transport</keyword>
<accession>A0ABY2WUM2</accession>
<feature type="transmembrane region" description="Helical" evidence="8">
    <location>
        <begin position="229"/>
        <end position="247"/>
    </location>
</feature>
<keyword evidence="10" id="KW-1185">Reference proteome</keyword>
<evidence type="ECO:0000313" key="9">
    <source>
        <dbReference type="EMBL" id="TMV05717.1"/>
    </source>
</evidence>
<dbReference type="PANTHER" id="PTHR30269">
    <property type="entry name" value="TRANSMEMBRANE PROTEIN YFCA"/>
    <property type="match status" value="1"/>
</dbReference>
<feature type="transmembrane region" description="Helical" evidence="8">
    <location>
        <begin position="76"/>
        <end position="98"/>
    </location>
</feature>
<dbReference type="InterPro" id="IPR002781">
    <property type="entry name" value="TM_pro_TauE-like"/>
</dbReference>
<evidence type="ECO:0000256" key="8">
    <source>
        <dbReference type="RuleBase" id="RU363041"/>
    </source>
</evidence>
<dbReference type="Proteomes" id="UP001193035">
    <property type="component" value="Unassembled WGS sequence"/>
</dbReference>
<proteinExistence type="inferred from homology"/>